<sequence length="149" mass="16083">MKKYIFIGLGGILGAISRYIVKNIHIIGYKEAIPLNTFIINITGAFLLALLLTTALEVKKIDEDIKLGIGTGFLGAYTTFSTMCKETVGLLKSGYYFSAISYIGFSTLLGLAAAYFGVIVSREVISRFIAASETAMNESTVSKAEEGEE</sequence>
<evidence type="ECO:0000256" key="3">
    <source>
        <dbReference type="ARBA" id="ARBA00022692"/>
    </source>
</evidence>
<dbReference type="Pfam" id="PF02537">
    <property type="entry name" value="CRCB"/>
    <property type="match status" value="1"/>
</dbReference>
<feature type="binding site" evidence="10">
    <location>
        <position position="78"/>
    </location>
    <ligand>
        <name>Na(+)</name>
        <dbReference type="ChEBI" id="CHEBI:29101"/>
        <note>structural</note>
    </ligand>
</feature>
<comment type="caution">
    <text evidence="11">The sequence shown here is derived from an EMBL/GenBank/DDBJ whole genome shotgun (WGS) entry which is preliminary data.</text>
</comment>
<keyword evidence="6 10" id="KW-0407">Ion channel</keyword>
<dbReference type="PANTHER" id="PTHR28259:SF1">
    <property type="entry name" value="FLUORIDE EXPORT PROTEIN 1-RELATED"/>
    <property type="match status" value="1"/>
</dbReference>
<evidence type="ECO:0000256" key="5">
    <source>
        <dbReference type="ARBA" id="ARBA00023136"/>
    </source>
</evidence>
<name>A0ABS1TEA0_9CLOT</name>
<keyword evidence="10" id="KW-0813">Transport</keyword>
<comment type="catalytic activity">
    <reaction evidence="8">
        <text>fluoride(in) = fluoride(out)</text>
        <dbReference type="Rhea" id="RHEA:76159"/>
        <dbReference type="ChEBI" id="CHEBI:17051"/>
    </reaction>
    <physiologicalReaction direction="left-to-right" evidence="8">
        <dbReference type="Rhea" id="RHEA:76160"/>
    </physiologicalReaction>
</comment>
<keyword evidence="10" id="KW-0915">Sodium</keyword>
<comment type="subcellular location">
    <subcellularLocation>
        <location evidence="1 10">Cell membrane</location>
        <topology evidence="1 10">Multi-pass membrane protein</topology>
    </subcellularLocation>
</comment>
<comment type="activity regulation">
    <text evidence="10">Na(+) is not transported, but it plays an essential structural role and its presence is essential for fluoride channel function.</text>
</comment>
<comment type="caution">
    <text evidence="10">Lacks conserved residue(s) required for the propagation of feature annotation.</text>
</comment>
<dbReference type="HAMAP" id="MF_00454">
    <property type="entry name" value="FluC"/>
    <property type="match status" value="1"/>
</dbReference>
<reference evidence="11 12" key="1">
    <citation type="submission" date="2021-01" db="EMBL/GenBank/DDBJ databases">
        <title>Genome public.</title>
        <authorList>
            <person name="Liu C."/>
            <person name="Sun Q."/>
        </authorList>
    </citation>
    <scope>NUCLEOTIDE SEQUENCE [LARGE SCALE GENOMIC DNA]</scope>
    <source>
        <strain evidence="11 12">YIM B02515</strain>
    </source>
</reference>
<gene>
    <name evidence="10 11" type="primary">crcB</name>
    <name evidence="10" type="synonym">fluC</name>
    <name evidence="11" type="ORF">JK636_14375</name>
</gene>
<evidence type="ECO:0000256" key="1">
    <source>
        <dbReference type="ARBA" id="ARBA00004651"/>
    </source>
</evidence>
<keyword evidence="10" id="KW-0479">Metal-binding</keyword>
<evidence type="ECO:0000313" key="11">
    <source>
        <dbReference type="EMBL" id="MBL4936936.1"/>
    </source>
</evidence>
<accession>A0ABS1TEA0</accession>
<dbReference type="NCBIfam" id="TIGR00494">
    <property type="entry name" value="crcB"/>
    <property type="match status" value="1"/>
</dbReference>
<evidence type="ECO:0000256" key="2">
    <source>
        <dbReference type="ARBA" id="ARBA00022475"/>
    </source>
</evidence>
<feature type="transmembrane region" description="Helical" evidence="10">
    <location>
        <begin position="95"/>
        <end position="118"/>
    </location>
</feature>
<dbReference type="EMBL" id="JAESWC010000009">
    <property type="protein sequence ID" value="MBL4936936.1"/>
    <property type="molecule type" value="Genomic_DNA"/>
</dbReference>
<keyword evidence="12" id="KW-1185">Reference proteome</keyword>
<evidence type="ECO:0000313" key="12">
    <source>
        <dbReference type="Proteomes" id="UP000632377"/>
    </source>
</evidence>
<feature type="binding site" evidence="10">
    <location>
        <position position="75"/>
    </location>
    <ligand>
        <name>Na(+)</name>
        <dbReference type="ChEBI" id="CHEBI:29101"/>
        <note>structural</note>
    </ligand>
</feature>
<dbReference type="Proteomes" id="UP000632377">
    <property type="component" value="Unassembled WGS sequence"/>
</dbReference>
<evidence type="ECO:0000256" key="8">
    <source>
        <dbReference type="ARBA" id="ARBA00035585"/>
    </source>
</evidence>
<evidence type="ECO:0000256" key="6">
    <source>
        <dbReference type="ARBA" id="ARBA00023303"/>
    </source>
</evidence>
<evidence type="ECO:0000256" key="9">
    <source>
        <dbReference type="ARBA" id="ARBA00049940"/>
    </source>
</evidence>
<evidence type="ECO:0000256" key="7">
    <source>
        <dbReference type="ARBA" id="ARBA00035120"/>
    </source>
</evidence>
<evidence type="ECO:0000256" key="4">
    <source>
        <dbReference type="ARBA" id="ARBA00022989"/>
    </source>
</evidence>
<keyword evidence="4 10" id="KW-1133">Transmembrane helix</keyword>
<dbReference type="RefSeq" id="WP_202749693.1">
    <property type="nucleotide sequence ID" value="NZ_JAESWC010000009.1"/>
</dbReference>
<keyword evidence="2 10" id="KW-1003">Cell membrane</keyword>
<dbReference type="PANTHER" id="PTHR28259">
    <property type="entry name" value="FLUORIDE EXPORT PROTEIN 1-RELATED"/>
    <property type="match status" value="1"/>
</dbReference>
<dbReference type="InterPro" id="IPR003691">
    <property type="entry name" value="FluC"/>
</dbReference>
<feature type="transmembrane region" description="Helical" evidence="10">
    <location>
        <begin position="33"/>
        <end position="53"/>
    </location>
</feature>
<organism evidence="11 12">
    <name type="scientific">Clostridium rhizosphaerae</name>
    <dbReference type="NCBI Taxonomy" id="2803861"/>
    <lineage>
        <taxon>Bacteria</taxon>
        <taxon>Bacillati</taxon>
        <taxon>Bacillota</taxon>
        <taxon>Clostridia</taxon>
        <taxon>Eubacteriales</taxon>
        <taxon>Clostridiaceae</taxon>
        <taxon>Clostridium</taxon>
    </lineage>
</organism>
<comment type="function">
    <text evidence="9 10">Fluoride-specific ion channel. Important for reducing fluoride concentration in the cell, thus reducing its toxicity.</text>
</comment>
<proteinExistence type="inferred from homology"/>
<protein>
    <recommendedName>
        <fullName evidence="10">Fluoride-specific ion channel FluC</fullName>
    </recommendedName>
</protein>
<comment type="similarity">
    <text evidence="7 10">Belongs to the fluoride channel Fluc/FEX (TC 1.A.43) family.</text>
</comment>
<keyword evidence="10" id="KW-0406">Ion transport</keyword>
<keyword evidence="5 10" id="KW-0472">Membrane</keyword>
<evidence type="ECO:0000256" key="10">
    <source>
        <dbReference type="HAMAP-Rule" id="MF_00454"/>
    </source>
</evidence>
<keyword evidence="3 10" id="KW-0812">Transmembrane</keyword>